<dbReference type="Gene3D" id="3.10.580.10">
    <property type="entry name" value="CBS-domain"/>
    <property type="match status" value="1"/>
</dbReference>
<evidence type="ECO:0000259" key="4">
    <source>
        <dbReference type="PROSITE" id="PS51371"/>
    </source>
</evidence>
<dbReference type="RefSeq" id="WP_377858127.1">
    <property type="nucleotide sequence ID" value="NZ_JBHLZU010000023.1"/>
</dbReference>
<dbReference type="InterPro" id="IPR051257">
    <property type="entry name" value="Diverse_CBS-Domain"/>
</dbReference>
<evidence type="ECO:0000313" key="6">
    <source>
        <dbReference type="Proteomes" id="UP001589693"/>
    </source>
</evidence>
<dbReference type="Pfam" id="PF00571">
    <property type="entry name" value="CBS"/>
    <property type="match status" value="2"/>
</dbReference>
<reference evidence="5 6" key="1">
    <citation type="submission" date="2024-09" db="EMBL/GenBank/DDBJ databases">
        <authorList>
            <person name="Sun Q."/>
            <person name="Mori K."/>
        </authorList>
    </citation>
    <scope>NUCLEOTIDE SEQUENCE [LARGE SCALE GENOMIC DNA]</scope>
    <source>
        <strain evidence="5 6">TBRC 7907</strain>
    </source>
</reference>
<evidence type="ECO:0000256" key="1">
    <source>
        <dbReference type="ARBA" id="ARBA00023122"/>
    </source>
</evidence>
<dbReference type="Gene3D" id="3.30.1340.30">
    <property type="match status" value="1"/>
</dbReference>
<dbReference type="Pfam" id="PF04972">
    <property type="entry name" value="BON"/>
    <property type="match status" value="1"/>
</dbReference>
<dbReference type="SMART" id="SM00116">
    <property type="entry name" value="CBS"/>
    <property type="match status" value="2"/>
</dbReference>
<proteinExistence type="predicted"/>
<dbReference type="PANTHER" id="PTHR43080:SF2">
    <property type="entry name" value="CBS DOMAIN-CONTAINING PROTEIN"/>
    <property type="match status" value="1"/>
</dbReference>
<keyword evidence="1 2" id="KW-0129">CBS domain</keyword>
<dbReference type="Proteomes" id="UP001589693">
    <property type="component" value="Unassembled WGS sequence"/>
</dbReference>
<dbReference type="PROSITE" id="PS51371">
    <property type="entry name" value="CBS"/>
    <property type="match status" value="2"/>
</dbReference>
<dbReference type="PROSITE" id="PS50914">
    <property type="entry name" value="BON"/>
    <property type="match status" value="1"/>
</dbReference>
<dbReference type="EMBL" id="JBHLZU010000023">
    <property type="protein sequence ID" value="MFB9907625.1"/>
    <property type="molecule type" value="Genomic_DNA"/>
</dbReference>
<dbReference type="InterPro" id="IPR007055">
    <property type="entry name" value="BON_dom"/>
</dbReference>
<dbReference type="PANTHER" id="PTHR43080">
    <property type="entry name" value="CBS DOMAIN-CONTAINING PROTEIN CBSX3, MITOCHONDRIAL"/>
    <property type="match status" value="1"/>
</dbReference>
<gene>
    <name evidence="5" type="ORF">ACFFQA_27135</name>
</gene>
<feature type="domain" description="CBS" evidence="4">
    <location>
        <begin position="10"/>
        <end position="69"/>
    </location>
</feature>
<feature type="domain" description="BON" evidence="3">
    <location>
        <begin position="144"/>
        <end position="212"/>
    </location>
</feature>
<keyword evidence="6" id="KW-1185">Reference proteome</keyword>
<evidence type="ECO:0000313" key="5">
    <source>
        <dbReference type="EMBL" id="MFB9907625.1"/>
    </source>
</evidence>
<sequence>MREPTVRSVMSTDVVTVTPRTPFTHAAALMIRHGVSALAVVNEAGVLIGVVSDTDLRLRESHREEGGSVLDRWLQRHSRRRAAARTAGGAMTPRPATIDAGLGLSTAAALLNRSGLRRVFVVDDAGRPIGVLALRDPVRPLPRTDAELAEELREVLQRPPLAGAHSPRVRVRDGVATLFGRVHRRSDAQLAVALTAAMPGVVDVRDELEYVLDDLAGSPR</sequence>
<evidence type="ECO:0000259" key="3">
    <source>
        <dbReference type="PROSITE" id="PS50914"/>
    </source>
</evidence>
<accession>A0ABV6A392</accession>
<name>A0ABV6A392_9PSEU</name>
<organism evidence="5 6">
    <name type="scientific">Allokutzneria oryzae</name>
    <dbReference type="NCBI Taxonomy" id="1378989"/>
    <lineage>
        <taxon>Bacteria</taxon>
        <taxon>Bacillati</taxon>
        <taxon>Actinomycetota</taxon>
        <taxon>Actinomycetes</taxon>
        <taxon>Pseudonocardiales</taxon>
        <taxon>Pseudonocardiaceae</taxon>
        <taxon>Allokutzneria</taxon>
    </lineage>
</organism>
<feature type="domain" description="CBS" evidence="4">
    <location>
        <begin position="91"/>
        <end position="147"/>
    </location>
</feature>
<comment type="caution">
    <text evidence="5">The sequence shown here is derived from an EMBL/GenBank/DDBJ whole genome shotgun (WGS) entry which is preliminary data.</text>
</comment>
<dbReference type="InterPro" id="IPR046342">
    <property type="entry name" value="CBS_dom_sf"/>
</dbReference>
<protein>
    <submittedName>
        <fullName evidence="5">CBS domain-containing protein</fullName>
    </submittedName>
</protein>
<dbReference type="SUPFAM" id="SSF54631">
    <property type="entry name" value="CBS-domain pair"/>
    <property type="match status" value="1"/>
</dbReference>
<dbReference type="InterPro" id="IPR000644">
    <property type="entry name" value="CBS_dom"/>
</dbReference>
<evidence type="ECO:0000256" key="2">
    <source>
        <dbReference type="PROSITE-ProRule" id="PRU00703"/>
    </source>
</evidence>